<feature type="transmembrane region" description="Helical" evidence="8">
    <location>
        <begin position="428"/>
        <end position="450"/>
    </location>
</feature>
<feature type="transmembrane region" description="Helical" evidence="8">
    <location>
        <begin position="298"/>
        <end position="316"/>
    </location>
</feature>
<keyword evidence="3" id="KW-0813">Transport</keyword>
<accession>A0A0D3I7B3</accession>
<evidence type="ECO:0000256" key="2">
    <source>
        <dbReference type="ARBA" id="ARBA00006595"/>
    </source>
</evidence>
<evidence type="ECO:0000256" key="5">
    <source>
        <dbReference type="ARBA" id="ARBA00022989"/>
    </source>
</evidence>
<feature type="compositionally biased region" description="Basic and acidic residues" evidence="7">
    <location>
        <begin position="859"/>
        <end position="869"/>
    </location>
</feature>
<dbReference type="GO" id="GO:0016020">
    <property type="term" value="C:membrane"/>
    <property type="evidence" value="ECO:0007669"/>
    <property type="project" value="UniProtKB-SubCell"/>
</dbReference>
<feature type="transmembrane region" description="Helical" evidence="8">
    <location>
        <begin position="535"/>
        <end position="556"/>
    </location>
</feature>
<dbReference type="InterPro" id="IPR052599">
    <property type="entry name" value="SLC43A_AATransporter"/>
</dbReference>
<feature type="transmembrane region" description="Helical" evidence="8">
    <location>
        <begin position="150"/>
        <end position="169"/>
    </location>
</feature>
<dbReference type="GeneID" id="17253476"/>
<feature type="transmembrane region" description="Helical" evidence="8">
    <location>
        <begin position="58"/>
        <end position="81"/>
    </location>
</feature>
<evidence type="ECO:0000256" key="7">
    <source>
        <dbReference type="SAM" id="MobiDB-lite"/>
    </source>
</evidence>
<dbReference type="Gene3D" id="1.20.1250.20">
    <property type="entry name" value="MFS general substrate transporter like domains"/>
    <property type="match status" value="1"/>
</dbReference>
<dbReference type="Proteomes" id="UP000013827">
    <property type="component" value="Unassembled WGS sequence"/>
</dbReference>
<dbReference type="KEGG" id="ehx:EMIHUDRAFT_461863"/>
<feature type="transmembrane region" description="Helical" evidence="8">
    <location>
        <begin position="181"/>
        <end position="203"/>
    </location>
</feature>
<comment type="subcellular location">
    <subcellularLocation>
        <location evidence="1">Membrane</location>
        <topology evidence="1">Multi-pass membrane protein</topology>
    </subcellularLocation>
</comment>
<reference evidence="10" key="1">
    <citation type="journal article" date="2013" name="Nature">
        <title>Pan genome of the phytoplankton Emiliania underpins its global distribution.</title>
        <authorList>
            <person name="Read B.A."/>
            <person name="Kegel J."/>
            <person name="Klute M.J."/>
            <person name="Kuo A."/>
            <person name="Lefebvre S.C."/>
            <person name="Maumus F."/>
            <person name="Mayer C."/>
            <person name="Miller J."/>
            <person name="Monier A."/>
            <person name="Salamov A."/>
            <person name="Young J."/>
            <person name="Aguilar M."/>
            <person name="Claverie J.M."/>
            <person name="Frickenhaus S."/>
            <person name="Gonzalez K."/>
            <person name="Herman E.K."/>
            <person name="Lin Y.C."/>
            <person name="Napier J."/>
            <person name="Ogata H."/>
            <person name="Sarno A.F."/>
            <person name="Shmutz J."/>
            <person name="Schroeder D."/>
            <person name="de Vargas C."/>
            <person name="Verret F."/>
            <person name="von Dassow P."/>
            <person name="Valentin K."/>
            <person name="Van de Peer Y."/>
            <person name="Wheeler G."/>
            <person name="Dacks J.B."/>
            <person name="Delwiche C.F."/>
            <person name="Dyhrman S.T."/>
            <person name="Glockner G."/>
            <person name="John U."/>
            <person name="Richards T."/>
            <person name="Worden A.Z."/>
            <person name="Zhang X."/>
            <person name="Grigoriev I.V."/>
            <person name="Allen A.E."/>
            <person name="Bidle K."/>
            <person name="Borodovsky M."/>
            <person name="Bowler C."/>
            <person name="Brownlee C."/>
            <person name="Cock J.M."/>
            <person name="Elias M."/>
            <person name="Gladyshev V.N."/>
            <person name="Groth M."/>
            <person name="Guda C."/>
            <person name="Hadaegh A."/>
            <person name="Iglesias-Rodriguez M.D."/>
            <person name="Jenkins J."/>
            <person name="Jones B.M."/>
            <person name="Lawson T."/>
            <person name="Leese F."/>
            <person name="Lindquist E."/>
            <person name="Lobanov A."/>
            <person name="Lomsadze A."/>
            <person name="Malik S.B."/>
            <person name="Marsh M.E."/>
            <person name="Mackinder L."/>
            <person name="Mock T."/>
            <person name="Mueller-Roeber B."/>
            <person name="Pagarete A."/>
            <person name="Parker M."/>
            <person name="Probert I."/>
            <person name="Quesneville H."/>
            <person name="Raines C."/>
            <person name="Rensing S.A."/>
            <person name="Riano-Pachon D.M."/>
            <person name="Richier S."/>
            <person name="Rokitta S."/>
            <person name="Shiraiwa Y."/>
            <person name="Soanes D.M."/>
            <person name="van der Giezen M."/>
            <person name="Wahlund T.M."/>
            <person name="Williams B."/>
            <person name="Wilson W."/>
            <person name="Wolfe G."/>
            <person name="Wurch L.L."/>
        </authorList>
    </citation>
    <scope>NUCLEOTIDE SEQUENCE</scope>
</reference>
<dbReference type="PANTHER" id="PTHR20772">
    <property type="entry name" value="PROTEIN FMP42"/>
    <property type="match status" value="1"/>
</dbReference>
<keyword evidence="6 8" id="KW-0472">Membrane</keyword>
<organism evidence="9 10">
    <name type="scientific">Emiliania huxleyi (strain CCMP1516)</name>
    <dbReference type="NCBI Taxonomy" id="280463"/>
    <lineage>
        <taxon>Eukaryota</taxon>
        <taxon>Haptista</taxon>
        <taxon>Haptophyta</taxon>
        <taxon>Prymnesiophyceae</taxon>
        <taxon>Isochrysidales</taxon>
        <taxon>Noelaerhabdaceae</taxon>
        <taxon>Emiliania</taxon>
    </lineage>
</organism>
<proteinExistence type="inferred from homology"/>
<protein>
    <recommendedName>
        <fullName evidence="11">Major facilitator superfamily (MFS) profile domain-containing protein</fullName>
    </recommendedName>
</protein>
<name>A0A0D3I7B3_EMIH1</name>
<feature type="transmembrane region" description="Helical" evidence="8">
    <location>
        <begin position="88"/>
        <end position="106"/>
    </location>
</feature>
<keyword evidence="5 8" id="KW-1133">Transmembrane helix</keyword>
<feature type="transmembrane region" description="Helical" evidence="8">
    <location>
        <begin position="352"/>
        <end position="375"/>
    </location>
</feature>
<reference evidence="9" key="2">
    <citation type="submission" date="2024-10" db="UniProtKB">
        <authorList>
            <consortium name="EnsemblProtists"/>
        </authorList>
    </citation>
    <scope>IDENTIFICATION</scope>
</reference>
<dbReference type="RefSeq" id="XP_005759577.1">
    <property type="nucleotide sequence ID" value="XM_005759520.1"/>
</dbReference>
<evidence type="ECO:0000256" key="4">
    <source>
        <dbReference type="ARBA" id="ARBA00022692"/>
    </source>
</evidence>
<feature type="transmembrane region" description="Helical" evidence="8">
    <location>
        <begin position="810"/>
        <end position="830"/>
    </location>
</feature>
<dbReference type="AlphaFoldDB" id="A0A0D3I7B3"/>
<dbReference type="InterPro" id="IPR036259">
    <property type="entry name" value="MFS_trans_sf"/>
</dbReference>
<dbReference type="PANTHER" id="PTHR20772:SF2">
    <property type="entry name" value="PROTEIN FMP42"/>
    <property type="match status" value="1"/>
</dbReference>
<feature type="transmembrane region" description="Helical" evidence="8">
    <location>
        <begin position="322"/>
        <end position="345"/>
    </location>
</feature>
<evidence type="ECO:0000256" key="6">
    <source>
        <dbReference type="ARBA" id="ARBA00023136"/>
    </source>
</evidence>
<evidence type="ECO:0000256" key="3">
    <source>
        <dbReference type="ARBA" id="ARBA00022448"/>
    </source>
</evidence>
<evidence type="ECO:0000256" key="1">
    <source>
        <dbReference type="ARBA" id="ARBA00004141"/>
    </source>
</evidence>
<sequence length="914" mass="94006">MRPLLGLLLVLDLASVFLFSGIVFGWAPFNAILIEEGFYASLCTDSAQPPPCEAQANALNLAFTIGSTAVSFVAVPAGMLVDSFGPAVGTLVAGIIEISGLIGIALCEPVWRATGFDLFLVSVVLIAIGGSLTMFNAYSTPFLFKRRMNVVVELTACLFDGSCIIFTFFKLAYEAGVPFNMLWWGFVGLAAAVYSLLLLAWVLNAKQLQASRGGRGDDAATLDTALADAGEASAPESTPTELAAKPLLQQVRSLEFATVCLFATVQVTRSNLYLGSVDLTNREYASSNGWPEGALESTTSLVGLIVPFGFIAVPFIEASIHLTGLIGTFLVTSALGVLFSCLQLLPSQAAQVGGAVVFAAFRAFLFSTLAAFNGATFGPSSMGRIMGLCMFVSSLVNLCQARPPARGSRPTRAPLVRLALSMGNFRPLLIYSTLASAPPTLLWLLVAAALQRDGWRDCEAGGSGRGQAGHEPGTGWPGYGIFVYGASGFIAPVEEQAPMLSHSIVPYCATLRSLVFAAFNLLFGKAMLRSASPQTLVLIGTGSFGVGIATTAASVAGSPLESALASSICPSSHRRWRGGLIGSCWGWGALVTWPPGGGPPAAAATRGRCGLFADCDAKLLLLWCVNLIGMASGFGVFTALLAPADGAAAAHTLNATAGTAEAEAEAEARAPASVVAAVSIFCTSVIMVARPLSGALYDRVGPRRFLTGLQLAQLAVHALLVAQQATRIGGLWLPPLLISCLFGCFAAAALSAALMGLLMDVHAAALSDAPSTEAPAETPAERSEAVFAASAAGAAELTTAGAALGALQSFAAIMAALHALSLALAGRLLLLCARSSSEGVGGPLRARRTEQSAGGALRQQEEAAGRGETELTAAAEGSGPKAPSRGASCARAAAAVQADVVTESDVATVRTLRV</sequence>
<keyword evidence="4 8" id="KW-0812">Transmembrane</keyword>
<dbReference type="PaxDb" id="2903-EOD07148"/>
<dbReference type="SUPFAM" id="SSF103473">
    <property type="entry name" value="MFS general substrate transporter"/>
    <property type="match status" value="1"/>
</dbReference>
<keyword evidence="10" id="KW-1185">Reference proteome</keyword>
<dbReference type="HOGENOM" id="CLU_318441_0_0_1"/>
<comment type="similarity">
    <text evidence="2">Belongs to the SLC43A transporter (TC 2.A.1.44) family.</text>
</comment>
<evidence type="ECO:0000313" key="10">
    <source>
        <dbReference type="Proteomes" id="UP000013827"/>
    </source>
</evidence>
<feature type="transmembrane region" description="Helical" evidence="8">
    <location>
        <begin position="118"/>
        <end position="138"/>
    </location>
</feature>
<feature type="transmembrane region" description="Helical" evidence="8">
    <location>
        <begin position="620"/>
        <end position="642"/>
    </location>
</feature>
<dbReference type="EnsemblProtists" id="EOD07148">
    <property type="protein sequence ID" value="EOD07148"/>
    <property type="gene ID" value="EMIHUDRAFT_461863"/>
</dbReference>
<feature type="transmembrane region" description="Helical" evidence="8">
    <location>
        <begin position="734"/>
        <end position="758"/>
    </location>
</feature>
<evidence type="ECO:0008006" key="11">
    <source>
        <dbReference type="Google" id="ProtNLM"/>
    </source>
</evidence>
<evidence type="ECO:0000313" key="9">
    <source>
        <dbReference type="EnsemblProtists" id="EOD07148"/>
    </source>
</evidence>
<feature type="region of interest" description="Disordered" evidence="7">
    <location>
        <begin position="838"/>
        <end position="888"/>
    </location>
</feature>
<evidence type="ECO:0000256" key="8">
    <source>
        <dbReference type="SAM" id="Phobius"/>
    </source>
</evidence>